<feature type="domain" description="PucR C-terminal helix-turn-helix" evidence="2">
    <location>
        <begin position="468"/>
        <end position="524"/>
    </location>
</feature>
<dbReference type="InterPro" id="IPR025736">
    <property type="entry name" value="PucR_C-HTH_dom"/>
</dbReference>
<dbReference type="Pfam" id="PF13556">
    <property type="entry name" value="HTH_30"/>
    <property type="match status" value="1"/>
</dbReference>
<proteinExistence type="predicted"/>
<dbReference type="InterPro" id="IPR042070">
    <property type="entry name" value="PucR_C-HTH_sf"/>
</dbReference>
<evidence type="ECO:0000313" key="3">
    <source>
        <dbReference type="EMBL" id="MBP2373774.1"/>
    </source>
</evidence>
<dbReference type="InterPro" id="IPR012914">
    <property type="entry name" value="PucR_dom"/>
</dbReference>
<dbReference type="Pfam" id="PF07905">
    <property type="entry name" value="PucR"/>
    <property type="match status" value="1"/>
</dbReference>
<evidence type="ECO:0000313" key="4">
    <source>
        <dbReference type="Proteomes" id="UP000766570"/>
    </source>
</evidence>
<evidence type="ECO:0008006" key="5">
    <source>
        <dbReference type="Google" id="ProtNLM"/>
    </source>
</evidence>
<sequence>MALTIRRILGFAAVNDVHPQVLGQAHLLDSPVLGIHLTESADLSGLLEGGELILSSGLCLTTSLEATKTFLEGLAEAGAAGVIFSFLSDVPEVKKCLAVAAETAPLPVVLLDDRARFVEITETVHSLIYSAARGLSGVDAVSSFLSSTAAAHLDLREMFSTIADTLDEPLVLEDSESGVVLQRGLSPKQIRRFTAAPAMPKGLGTGARTVGEATWLVYPVVIHGRSLGQLVTPVGAGNLRASRVLEDIATVLGAMLPNGPEDIALLRQGSLALLIKDARSGDSPDENGLTLRARMLGAKSVDQFVPIAVNFKPSARAVSSDAAQDVHSVVATLQRALLDAPHRAFACVLGKSEAGIVLCLSPSADLEGTLAELHLRIGRALDPFNRNLTWTMGVGTGSSELGAAALGGLDDACRVAHSASSMDHSSASYHRAGDLGFRWLMQQLLDLEETRTYLHDQLAPFLDEPEYLDFIETYLQTNGSVTEISRALHLSRPSVYARMRRIEKVLGHELTDADTMTSLHLAVTLYRLGVRDQES</sequence>
<dbReference type="Proteomes" id="UP000766570">
    <property type="component" value="Unassembled WGS sequence"/>
</dbReference>
<reference evidence="3 4" key="1">
    <citation type="submission" date="2021-03" db="EMBL/GenBank/DDBJ databases">
        <title>Sequencing the genomes of 1000 actinobacteria strains.</title>
        <authorList>
            <person name="Klenk H.-P."/>
        </authorList>
    </citation>
    <scope>NUCLEOTIDE SEQUENCE [LARGE SCALE GENOMIC DNA]</scope>
    <source>
        <strain evidence="3 4">DSM 15454</strain>
    </source>
</reference>
<dbReference type="RefSeq" id="WP_209906909.1">
    <property type="nucleotide sequence ID" value="NZ_BAAAMI010000011.1"/>
</dbReference>
<keyword evidence="4" id="KW-1185">Reference proteome</keyword>
<evidence type="ECO:0000259" key="1">
    <source>
        <dbReference type="Pfam" id="PF07905"/>
    </source>
</evidence>
<feature type="domain" description="Purine catabolism PurC-like" evidence="1">
    <location>
        <begin position="19"/>
        <end position="128"/>
    </location>
</feature>
<evidence type="ECO:0000259" key="2">
    <source>
        <dbReference type="Pfam" id="PF13556"/>
    </source>
</evidence>
<dbReference type="EMBL" id="JAGIOE010000001">
    <property type="protein sequence ID" value="MBP2373774.1"/>
    <property type="molecule type" value="Genomic_DNA"/>
</dbReference>
<dbReference type="PANTHER" id="PTHR33744">
    <property type="entry name" value="CARBOHYDRATE DIACID REGULATOR"/>
    <property type="match status" value="1"/>
</dbReference>
<comment type="caution">
    <text evidence="3">The sequence shown here is derived from an EMBL/GenBank/DDBJ whole genome shotgun (WGS) entry which is preliminary data.</text>
</comment>
<dbReference type="PANTHER" id="PTHR33744:SF1">
    <property type="entry name" value="DNA-BINDING TRANSCRIPTIONAL ACTIVATOR ADER"/>
    <property type="match status" value="1"/>
</dbReference>
<gene>
    <name evidence="3" type="ORF">JOF46_001686</name>
</gene>
<dbReference type="Gene3D" id="1.10.10.2840">
    <property type="entry name" value="PucR C-terminal helix-turn-helix domain"/>
    <property type="match status" value="1"/>
</dbReference>
<dbReference type="InterPro" id="IPR051448">
    <property type="entry name" value="CdaR-like_regulators"/>
</dbReference>
<organism evidence="3 4">
    <name type="scientific">Paeniglutamicibacter psychrophenolicus</name>
    <dbReference type="NCBI Taxonomy" id="257454"/>
    <lineage>
        <taxon>Bacteria</taxon>
        <taxon>Bacillati</taxon>
        <taxon>Actinomycetota</taxon>
        <taxon>Actinomycetes</taxon>
        <taxon>Micrococcales</taxon>
        <taxon>Micrococcaceae</taxon>
        <taxon>Paeniglutamicibacter</taxon>
    </lineage>
</organism>
<name>A0ABS4WC45_9MICC</name>
<protein>
    <recommendedName>
        <fullName evidence="5">PucR family transcriptional regulator</fullName>
    </recommendedName>
</protein>
<accession>A0ABS4WC45</accession>